<evidence type="ECO:0000259" key="1">
    <source>
        <dbReference type="Pfam" id="PF13569"/>
    </source>
</evidence>
<proteinExistence type="predicted"/>
<name>A0A8J7KNG1_9ACTN</name>
<dbReference type="RefSeq" id="WP_197007972.1">
    <property type="nucleotide sequence ID" value="NZ_BONS01000013.1"/>
</dbReference>
<evidence type="ECO:0000313" key="2">
    <source>
        <dbReference type="EMBL" id="MBG6141574.1"/>
    </source>
</evidence>
<gene>
    <name evidence="2" type="ORF">IW245_007768</name>
</gene>
<sequence length="1118" mass="117887">MRATECGTDTSAATRRDEDTLIIPSDWRQVIVPRRGGVPGPEMRPKMTTPRELLGRGAAAIDRVLDGISGDPDRVAAARVYLADGVGAATPVGAAAVLAATLSVLGWERPEKTVALADAWVAGRGVAFAAAALAELADLAAPAPGGRGFASDPGPLQWPRWSPVACRVRAHVAAVGDTDHAEVVRALEAFRGGSARQRATTSFLVPTETAWPDADCRRFGEHSDVVVRLMLWCAAGTGEQFRLAAAKLAMHEIGGDLGLLVTAAEGAGAAGAEALAHILVDMIDSERGAADARQRVLSVLAALPGDAAMAVLVERLDHRYFAPAMAVAAERFPVRAARLLAAAAAIDSGAGRTAGQLLHGHALSHPDAVEAARPALGGAARDVLAVLVDRAGSVPATEADALPAMLVSPPWTRPRRRTTPAVLDLPRTSAASIAWTAGECDVWMSARSSSPRWDPNRSWEQGVAEFAAGRLRHHEEQGLFADGPVELVGPWVSAWRVADMEDAAGWMPRIVARFELDALPVALAAARSQPATAAGLLLPYTGPEVTEFMVHALGLRSVRSVALAWLARHAGTVAHALVPDALGRPGARRRAAEQALLLIATRSGRDQVTAPAAGYGDAAGAAIGALLAADPLETLPSRIPALPDWADPETLPQVLSRDRTTALPPAAVGHLCTMLAISRPGAPYAGIAVVREVADPPSLAEFGWVVFQRWLLAGAPTKESWAFDALRWLGDDATVHRLAALIRSWPAEGAHARAATGLDVLAAIGTDVALRHLDGLARRAAFRALRRKAADRIGEVAAERGLTADQLADRLVPDLGLDPRGALVLDYGPRSFTVGFDERLKPYVTDGSGARRKDLPKPGARDDAETAAAAYTVFGGLRKAVRAIAADQIRRLERAMVTRRGWTAAEFGALIVDHPLVGRLAGSLVWTVVDGDGGVRAAFRVAEDRTFVDVGDDAYALADDATVTVAHPLCLGDTVAAWSEVFDDRGIPQPFPQLAREVYALTDAEAGARTLTRFGRAVVPVGRLLGLERRGWQRGTPQDEGIQAWMHMVVAGGRAIVVNLDPGIAAGAVTELPEQRVEHVWVNDGPTGDWCPRGSLRLGDLDPVTASELLRDLTEVTA</sequence>
<reference evidence="2" key="1">
    <citation type="submission" date="2020-11" db="EMBL/GenBank/DDBJ databases">
        <title>Sequencing the genomes of 1000 actinobacteria strains.</title>
        <authorList>
            <person name="Klenk H.-P."/>
        </authorList>
    </citation>
    <scope>NUCLEOTIDE SEQUENCE</scope>
    <source>
        <strain evidence="2">DSM 45356</strain>
    </source>
</reference>
<dbReference type="InterPro" id="IPR025406">
    <property type="entry name" value="DUF4132"/>
</dbReference>
<feature type="domain" description="DUF4132" evidence="1">
    <location>
        <begin position="849"/>
        <end position="1032"/>
    </location>
</feature>
<comment type="caution">
    <text evidence="2">The sequence shown here is derived from an EMBL/GenBank/DDBJ whole genome shotgun (WGS) entry which is preliminary data.</text>
</comment>
<evidence type="ECO:0000313" key="3">
    <source>
        <dbReference type="Proteomes" id="UP000622552"/>
    </source>
</evidence>
<dbReference type="Pfam" id="PF13569">
    <property type="entry name" value="DUF4132"/>
    <property type="match status" value="1"/>
</dbReference>
<dbReference type="AlphaFoldDB" id="A0A8J7KNG1"/>
<protein>
    <recommendedName>
        <fullName evidence="1">DUF4132 domain-containing protein</fullName>
    </recommendedName>
</protein>
<dbReference type="EMBL" id="JADOUF010000001">
    <property type="protein sequence ID" value="MBG6141574.1"/>
    <property type="molecule type" value="Genomic_DNA"/>
</dbReference>
<accession>A0A8J7KNG1</accession>
<organism evidence="2 3">
    <name type="scientific">Longispora fulva</name>
    <dbReference type="NCBI Taxonomy" id="619741"/>
    <lineage>
        <taxon>Bacteria</taxon>
        <taxon>Bacillati</taxon>
        <taxon>Actinomycetota</taxon>
        <taxon>Actinomycetes</taxon>
        <taxon>Micromonosporales</taxon>
        <taxon>Micromonosporaceae</taxon>
        <taxon>Longispora</taxon>
    </lineage>
</organism>
<keyword evidence="3" id="KW-1185">Reference proteome</keyword>
<dbReference type="Proteomes" id="UP000622552">
    <property type="component" value="Unassembled WGS sequence"/>
</dbReference>